<dbReference type="EMBL" id="CAJQZP010001184">
    <property type="protein sequence ID" value="CAG5027092.1"/>
    <property type="molecule type" value="Genomic_DNA"/>
</dbReference>
<keyword evidence="2" id="KW-1185">Reference proteome</keyword>
<evidence type="ECO:0000313" key="1">
    <source>
        <dbReference type="EMBL" id="CAG5027092.1"/>
    </source>
</evidence>
<reference evidence="1" key="1">
    <citation type="submission" date="2021-04" db="EMBL/GenBank/DDBJ databases">
        <authorList>
            <person name="Tunstrom K."/>
        </authorList>
    </citation>
    <scope>NUCLEOTIDE SEQUENCE</scope>
</reference>
<comment type="caution">
    <text evidence="1">The sequence shown here is derived from an EMBL/GenBank/DDBJ whole genome shotgun (WGS) entry which is preliminary data.</text>
</comment>
<accession>A0A8S3XK72</accession>
<evidence type="ECO:0000313" key="2">
    <source>
        <dbReference type="Proteomes" id="UP000691718"/>
    </source>
</evidence>
<protein>
    <submittedName>
        <fullName evidence="1">(apollo) hypothetical protein</fullName>
    </submittedName>
</protein>
<dbReference type="Proteomes" id="UP000691718">
    <property type="component" value="Unassembled WGS sequence"/>
</dbReference>
<name>A0A8S3XK72_PARAO</name>
<gene>
    <name evidence="1" type="ORF">PAPOLLO_LOCUS18752</name>
</gene>
<proteinExistence type="predicted"/>
<organism evidence="1 2">
    <name type="scientific">Parnassius apollo</name>
    <name type="common">Apollo butterfly</name>
    <name type="synonym">Papilio apollo</name>
    <dbReference type="NCBI Taxonomy" id="110799"/>
    <lineage>
        <taxon>Eukaryota</taxon>
        <taxon>Metazoa</taxon>
        <taxon>Ecdysozoa</taxon>
        <taxon>Arthropoda</taxon>
        <taxon>Hexapoda</taxon>
        <taxon>Insecta</taxon>
        <taxon>Pterygota</taxon>
        <taxon>Neoptera</taxon>
        <taxon>Endopterygota</taxon>
        <taxon>Lepidoptera</taxon>
        <taxon>Glossata</taxon>
        <taxon>Ditrysia</taxon>
        <taxon>Papilionoidea</taxon>
        <taxon>Papilionidae</taxon>
        <taxon>Parnassiinae</taxon>
        <taxon>Parnassini</taxon>
        <taxon>Parnassius</taxon>
        <taxon>Parnassius</taxon>
    </lineage>
</organism>
<dbReference type="AlphaFoldDB" id="A0A8S3XK72"/>
<sequence>MIKQHQYKASQIMREIAAPILCSNGVLSFNFSELKEGNNEFENGVVFRRGDYFYTAEHCVDEETKKKNRCMRDVCTNDPTVIVGSDLIEIIGIELGKGKSGYVVVQDNKHLLFQYMKGVKQYVQHAADKGSFTTSPTVVTTPPASVTIRADCTSIGEIDLVTANLPLLMKHKHCGDPIPTYIKAIEKERTRPTGLKKKELNNYFDAKYLSGQFEDYETKCGSRCEGILNTRPIILSDNMKQSELVDRLQFLKSIKEHFETVALIFSDMKTLQELTKCIKKLEQQQLWTQLSP</sequence>